<keyword evidence="4" id="KW-1185">Reference proteome</keyword>
<evidence type="ECO:0000313" key="4">
    <source>
        <dbReference type="Proteomes" id="UP001174050"/>
    </source>
</evidence>
<feature type="compositionally biased region" description="Basic and acidic residues" evidence="1">
    <location>
        <begin position="550"/>
        <end position="561"/>
    </location>
</feature>
<name>A0ABT7ZB25_9ACTN</name>
<dbReference type="RefSeq" id="WP_290113935.1">
    <property type="nucleotide sequence ID" value="NZ_JAUEPL010000036.1"/>
</dbReference>
<feature type="region of interest" description="Disordered" evidence="1">
    <location>
        <begin position="1"/>
        <end position="58"/>
    </location>
</feature>
<keyword evidence="2" id="KW-0472">Membrane</keyword>
<evidence type="ECO:0000256" key="2">
    <source>
        <dbReference type="SAM" id="Phobius"/>
    </source>
</evidence>
<feature type="compositionally biased region" description="Pro residues" evidence="1">
    <location>
        <begin position="41"/>
        <end position="58"/>
    </location>
</feature>
<evidence type="ECO:0000256" key="1">
    <source>
        <dbReference type="SAM" id="MobiDB-lite"/>
    </source>
</evidence>
<accession>A0ABT7ZB25</accession>
<reference evidence="3" key="1">
    <citation type="submission" date="2023-06" db="EMBL/GenBank/DDBJ databases">
        <title>WGS-Sequencing of Streptomyces ficellus isolate 21 collected from sand in Gara Djebilet Iron Mine in Algeria.</title>
        <authorList>
            <person name="Zegers G.P."/>
            <person name="Gomez A."/>
            <person name="Gueddou A."/>
            <person name="Zahara A.F."/>
            <person name="Worth M."/>
            <person name="Sevigny J.L."/>
            <person name="Tisa L."/>
        </authorList>
    </citation>
    <scope>NUCLEOTIDE SEQUENCE</scope>
    <source>
        <strain evidence="3">AS11</strain>
    </source>
</reference>
<keyword evidence="2" id="KW-0812">Transmembrane</keyword>
<feature type="transmembrane region" description="Helical" evidence="2">
    <location>
        <begin position="393"/>
        <end position="414"/>
    </location>
</feature>
<dbReference type="Pfam" id="PF09852">
    <property type="entry name" value="DUF2079"/>
    <property type="match status" value="1"/>
</dbReference>
<evidence type="ECO:0000313" key="3">
    <source>
        <dbReference type="EMBL" id="MDN3296650.1"/>
    </source>
</evidence>
<feature type="region of interest" description="Disordered" evidence="1">
    <location>
        <begin position="544"/>
        <end position="575"/>
    </location>
</feature>
<organism evidence="3 4">
    <name type="scientific">Streptomyces ficellus</name>
    <dbReference type="NCBI Taxonomy" id="1977088"/>
    <lineage>
        <taxon>Bacteria</taxon>
        <taxon>Bacillati</taxon>
        <taxon>Actinomycetota</taxon>
        <taxon>Actinomycetes</taxon>
        <taxon>Kitasatosporales</taxon>
        <taxon>Streptomycetaceae</taxon>
        <taxon>Streptomyces</taxon>
    </lineage>
</organism>
<dbReference type="InterPro" id="IPR018650">
    <property type="entry name" value="STSV1_Orf64"/>
</dbReference>
<dbReference type="Proteomes" id="UP001174050">
    <property type="component" value="Unassembled WGS sequence"/>
</dbReference>
<sequence>MRTFPDNKPRPGRAVPPPAPATVPAAGAPAGHAPASGAPAPGAPVPAPPCAPRPQPPPARRRSLAALVPWGWAAALFGLYATVAVRRHLLLRTTGYDLGIFEQAVRAYAELRAPVVPLRGAGFHILGDHFHPLLAALAPLYRLWPSPLCLLTAQSALLAVSVVPLARWAARALGRGPAHAVAAAYGLSWGIASAAAFDFHEVALAVPLLAFALEALAHRRWRAAVAWAAPLLLVKEDLGLTLAAVGAYIAFRGPRRLGAATAVTGLVGSAVEITLLMPAFHPDGGYAHGGNLAEGYGSLLSTLAHAPLDALRPDIKAMTLVLVFAPSALLALRSPLSLIAVPTLAWRMMSDNGFHWGTAFHYSAVLMPVVSAGLIDALTVWRRTDHPLAGRHLRASLATVLAVTLVMLPSFPLAQLLQRATWRTPAHVEAARALLARIPDGATVAASNRLVPQLTSRCTVVLFPAFPVQGRLYAYDRRRLPPPTAEWIVHDRRPPEAWPYRTGHWPYPLKRQQAELAAAQKRHGYRKVAERDGLTLLRRVRLSATHGTHGRSDPHRPDRFRGSLPGRQPGASPTG</sequence>
<feature type="transmembrane region" description="Helical" evidence="2">
    <location>
        <begin position="360"/>
        <end position="381"/>
    </location>
</feature>
<feature type="transmembrane region" description="Helical" evidence="2">
    <location>
        <begin position="257"/>
        <end position="277"/>
    </location>
</feature>
<gene>
    <name evidence="3" type="ORF">QWM81_21910</name>
</gene>
<feature type="transmembrane region" description="Helical" evidence="2">
    <location>
        <begin position="143"/>
        <end position="166"/>
    </location>
</feature>
<keyword evidence="2" id="KW-1133">Transmembrane helix</keyword>
<feature type="transmembrane region" description="Helical" evidence="2">
    <location>
        <begin position="63"/>
        <end position="83"/>
    </location>
</feature>
<comment type="caution">
    <text evidence="3">The sequence shown here is derived from an EMBL/GenBank/DDBJ whole genome shotgun (WGS) entry which is preliminary data.</text>
</comment>
<feature type="transmembrane region" description="Helical" evidence="2">
    <location>
        <begin position="320"/>
        <end position="340"/>
    </location>
</feature>
<proteinExistence type="predicted"/>
<dbReference type="EMBL" id="JAUEPL010000036">
    <property type="protein sequence ID" value="MDN3296650.1"/>
    <property type="molecule type" value="Genomic_DNA"/>
</dbReference>
<protein>
    <submittedName>
        <fullName evidence="3">DUF2079 domain-containing protein</fullName>
    </submittedName>
</protein>
<feature type="compositionally biased region" description="Low complexity" evidence="1">
    <location>
        <begin position="22"/>
        <end position="40"/>
    </location>
</feature>